<evidence type="ECO:0000256" key="1">
    <source>
        <dbReference type="SAM" id="SignalP"/>
    </source>
</evidence>
<dbReference type="Proteomes" id="UP000585050">
    <property type="component" value="Unassembled WGS sequence"/>
</dbReference>
<dbReference type="Pfam" id="PF13360">
    <property type="entry name" value="PQQ_2"/>
    <property type="match status" value="1"/>
</dbReference>
<dbReference type="EMBL" id="JABAIL010000001">
    <property type="protein sequence ID" value="NLR89582.1"/>
    <property type="molecule type" value="Genomic_DNA"/>
</dbReference>
<evidence type="ECO:0000259" key="2">
    <source>
        <dbReference type="Pfam" id="PF13360"/>
    </source>
</evidence>
<accession>A0A7X8XTM9</accession>
<sequence>MRKSFLTIVTLLLCLSAFAQKKVAWILDVEGNEKQIFVHAFTGVSVLETSKFYYGINPDTQSFIWRLEKNATNEGAKKVNNIANMAGAGGQFNSLVSESWQPIPLSPFVSVDKKTIDITTGKVILGEGEDEYSKITQTYFIAEAYVYLVETLTADKQKKLYCIDMNDKSVRWKTVVGSMTGAGKLLKMAGATSSLDVSLSPKVTNSGDFIYRGGKTLFLLKGNSGEIVWQNEVNPGAFFLDNKQEYLVVVDAPSAFGQPKYGEVKLGKKIQALDIKNGQPLWKKPVKLDDSYISSMNVSDSEFLVNSGNSINIYEYKSGQSIWKKGYKAGNVKEVKLLGDNLEVFYGNKQMLIAKSDASEQWKKPIKFDMDEDIEGGVIKKEYEKGILMIHSRGLGFYDKTSGKKIWNFKANTDKVSFDDQSTMVAVLDKKKLYLFNPNLVEKKPEKSKFDIEEPKDIFFFETTEKGYFIVGPQEFLCLDKKGTLVSQKYYKQLEADRLAKAALMAGKIAGDLSTSVQIGSTNSNGETEFAAPFMSPETTRNVEAVSDLQREQLAKIRNQNKLHGKAQVIGNHAFFMEGVKTEAGDQLTMIKVDKNTGEELERFEVGSDRKVVYKIIESQNILYAVVGGKLTAYYLN</sequence>
<dbReference type="InterPro" id="IPR002372">
    <property type="entry name" value="PQQ_rpt_dom"/>
</dbReference>
<feature type="chain" id="PRO_5030710834" evidence="1">
    <location>
        <begin position="20"/>
        <end position="637"/>
    </location>
</feature>
<keyword evidence="4" id="KW-1185">Reference proteome</keyword>
<dbReference type="PANTHER" id="PTHR34512:SF30">
    <property type="entry name" value="OUTER MEMBRANE PROTEIN ASSEMBLY FACTOR BAMB"/>
    <property type="match status" value="1"/>
</dbReference>
<organism evidence="3 4">
    <name type="scientific">Flammeovirga agarivorans</name>
    <dbReference type="NCBI Taxonomy" id="2726742"/>
    <lineage>
        <taxon>Bacteria</taxon>
        <taxon>Pseudomonadati</taxon>
        <taxon>Bacteroidota</taxon>
        <taxon>Cytophagia</taxon>
        <taxon>Cytophagales</taxon>
        <taxon>Flammeovirgaceae</taxon>
        <taxon>Flammeovirga</taxon>
    </lineage>
</organism>
<evidence type="ECO:0000313" key="3">
    <source>
        <dbReference type="EMBL" id="NLR89582.1"/>
    </source>
</evidence>
<proteinExistence type="predicted"/>
<gene>
    <name evidence="3" type="ORF">HGP29_00085</name>
</gene>
<dbReference type="InterPro" id="IPR011047">
    <property type="entry name" value="Quinoprotein_ADH-like_sf"/>
</dbReference>
<name>A0A7X8XTM9_9BACT</name>
<feature type="signal peptide" evidence="1">
    <location>
        <begin position="1"/>
        <end position="19"/>
    </location>
</feature>
<dbReference type="AlphaFoldDB" id="A0A7X8XTM9"/>
<dbReference type="Gene3D" id="2.130.10.10">
    <property type="entry name" value="YVTN repeat-like/Quinoprotein amine dehydrogenase"/>
    <property type="match status" value="1"/>
</dbReference>
<keyword evidence="1" id="KW-0732">Signal</keyword>
<protein>
    <submittedName>
        <fullName evidence="3">PQQ-binding-like beta-propeller repeat protein</fullName>
    </submittedName>
</protein>
<comment type="caution">
    <text evidence="3">The sequence shown here is derived from an EMBL/GenBank/DDBJ whole genome shotgun (WGS) entry which is preliminary data.</text>
</comment>
<dbReference type="InterPro" id="IPR015943">
    <property type="entry name" value="WD40/YVTN_repeat-like_dom_sf"/>
</dbReference>
<dbReference type="RefSeq" id="WP_168880278.1">
    <property type="nucleotide sequence ID" value="NZ_JABAIL010000001.1"/>
</dbReference>
<feature type="domain" description="Pyrrolo-quinoline quinone repeat" evidence="2">
    <location>
        <begin position="152"/>
        <end position="318"/>
    </location>
</feature>
<dbReference type="SUPFAM" id="SSF50998">
    <property type="entry name" value="Quinoprotein alcohol dehydrogenase-like"/>
    <property type="match status" value="1"/>
</dbReference>
<reference evidence="3 4" key="1">
    <citation type="submission" date="2020-04" db="EMBL/GenBank/DDBJ databases">
        <title>Flammeovirga sp. SR4, a novel species isolated from seawater.</title>
        <authorList>
            <person name="Wang X."/>
        </authorList>
    </citation>
    <scope>NUCLEOTIDE SEQUENCE [LARGE SCALE GENOMIC DNA]</scope>
    <source>
        <strain evidence="3 4">SR4</strain>
    </source>
</reference>
<dbReference type="PANTHER" id="PTHR34512">
    <property type="entry name" value="CELL SURFACE PROTEIN"/>
    <property type="match status" value="1"/>
</dbReference>
<evidence type="ECO:0000313" key="4">
    <source>
        <dbReference type="Proteomes" id="UP000585050"/>
    </source>
</evidence>